<dbReference type="SMART" id="SM00184">
    <property type="entry name" value="RING"/>
    <property type="match status" value="1"/>
</dbReference>
<dbReference type="GO" id="GO:0035091">
    <property type="term" value="F:phosphatidylinositol binding"/>
    <property type="evidence" value="ECO:0007669"/>
    <property type="project" value="InterPro"/>
</dbReference>
<dbReference type="RefSeq" id="XP_008870065.1">
    <property type="nucleotide sequence ID" value="XM_008871843.1"/>
</dbReference>
<feature type="domain" description="RING-type" evidence="2">
    <location>
        <begin position="183"/>
        <end position="223"/>
    </location>
</feature>
<sequence>MRANADNRTRGDASTEKAISVGATALFVKQAAPNEAPFTVYVLVVNSAPTNTWWMLRKRFSEFHAFRSELVALHKYSRRATQLQHLHRVLAPIAAMSFPTKSLFVDSERTKRRRQAALKEFTIQLATLRLACVSDAIPSVQLKYLTKRLDTFLQVPASHIPSTHNRRRIALDRTPSRSSSDTCVVCLEPQTHQEAVHLHCGHSFHNDCLFRWLVDNLSCPLCRQYANHGVLIPPRGLFT</sequence>
<evidence type="ECO:0008006" key="5">
    <source>
        <dbReference type="Google" id="ProtNLM"/>
    </source>
</evidence>
<dbReference type="Pfam" id="PF00787">
    <property type="entry name" value="PX"/>
    <property type="match status" value="1"/>
</dbReference>
<keyword evidence="1" id="KW-0863">Zinc-finger</keyword>
<accession>A0A024U594</accession>
<dbReference type="PROSITE" id="PS50195">
    <property type="entry name" value="PX"/>
    <property type="match status" value="1"/>
</dbReference>
<gene>
    <name evidence="4" type="ORF">H310_06694</name>
</gene>
<dbReference type="InterPro" id="IPR013083">
    <property type="entry name" value="Znf_RING/FYVE/PHD"/>
</dbReference>
<dbReference type="InterPro" id="IPR051826">
    <property type="entry name" value="E3_ubiquitin-ligase_domain"/>
</dbReference>
<evidence type="ECO:0000259" key="2">
    <source>
        <dbReference type="PROSITE" id="PS50089"/>
    </source>
</evidence>
<dbReference type="STRING" id="157072.A0A024U594"/>
<dbReference type="CDD" id="cd06093">
    <property type="entry name" value="PX_domain"/>
    <property type="match status" value="1"/>
</dbReference>
<dbReference type="OrthoDB" id="8062037at2759"/>
<protein>
    <recommendedName>
        <fullName evidence="5">RING-type domain-containing protein</fullName>
    </recommendedName>
</protein>
<keyword evidence="1" id="KW-0479">Metal-binding</keyword>
<evidence type="ECO:0000313" key="4">
    <source>
        <dbReference type="EMBL" id="ETW01067.1"/>
    </source>
</evidence>
<dbReference type="Gene3D" id="3.30.40.10">
    <property type="entry name" value="Zinc/RING finger domain, C3HC4 (zinc finger)"/>
    <property type="match status" value="1"/>
</dbReference>
<dbReference type="AlphaFoldDB" id="A0A024U594"/>
<proteinExistence type="predicted"/>
<evidence type="ECO:0000256" key="1">
    <source>
        <dbReference type="PROSITE-ProRule" id="PRU00175"/>
    </source>
</evidence>
<dbReference type="GeneID" id="20083744"/>
<organism evidence="4">
    <name type="scientific">Aphanomyces invadans</name>
    <dbReference type="NCBI Taxonomy" id="157072"/>
    <lineage>
        <taxon>Eukaryota</taxon>
        <taxon>Sar</taxon>
        <taxon>Stramenopiles</taxon>
        <taxon>Oomycota</taxon>
        <taxon>Saprolegniomycetes</taxon>
        <taxon>Saprolegniales</taxon>
        <taxon>Verrucalvaceae</taxon>
        <taxon>Aphanomyces</taxon>
    </lineage>
</organism>
<keyword evidence="1" id="KW-0862">Zinc</keyword>
<dbReference type="SUPFAM" id="SSF64268">
    <property type="entry name" value="PX domain"/>
    <property type="match status" value="1"/>
</dbReference>
<name>A0A024U594_9STRA</name>
<dbReference type="InterPro" id="IPR001683">
    <property type="entry name" value="PX_dom"/>
</dbReference>
<dbReference type="PANTHER" id="PTHR22765">
    <property type="entry name" value="RING FINGER AND PROTEASE ASSOCIATED DOMAIN-CONTAINING"/>
    <property type="match status" value="1"/>
</dbReference>
<dbReference type="Pfam" id="PF13639">
    <property type="entry name" value="zf-RING_2"/>
    <property type="match status" value="1"/>
</dbReference>
<reference evidence="4" key="1">
    <citation type="submission" date="2013-12" db="EMBL/GenBank/DDBJ databases">
        <title>The Genome Sequence of Aphanomyces invadans NJM9701.</title>
        <authorList>
            <consortium name="The Broad Institute Genomics Platform"/>
            <person name="Russ C."/>
            <person name="Tyler B."/>
            <person name="van West P."/>
            <person name="Dieguez-Uribeondo J."/>
            <person name="Young S.K."/>
            <person name="Zeng Q."/>
            <person name="Gargeya S."/>
            <person name="Fitzgerald M."/>
            <person name="Abouelleil A."/>
            <person name="Alvarado L."/>
            <person name="Chapman S.B."/>
            <person name="Gainer-Dewar J."/>
            <person name="Goldberg J."/>
            <person name="Griggs A."/>
            <person name="Gujja S."/>
            <person name="Hansen M."/>
            <person name="Howarth C."/>
            <person name="Imamovic A."/>
            <person name="Ireland A."/>
            <person name="Larimer J."/>
            <person name="McCowan C."/>
            <person name="Murphy C."/>
            <person name="Pearson M."/>
            <person name="Poon T.W."/>
            <person name="Priest M."/>
            <person name="Roberts A."/>
            <person name="Saif S."/>
            <person name="Shea T."/>
            <person name="Sykes S."/>
            <person name="Wortman J."/>
            <person name="Nusbaum C."/>
            <person name="Birren B."/>
        </authorList>
    </citation>
    <scope>NUCLEOTIDE SEQUENCE [LARGE SCALE GENOMIC DNA]</scope>
    <source>
        <strain evidence="4">NJM9701</strain>
    </source>
</reference>
<dbReference type="EMBL" id="KI913963">
    <property type="protein sequence ID" value="ETW01067.1"/>
    <property type="molecule type" value="Genomic_DNA"/>
</dbReference>
<dbReference type="GO" id="GO:0006511">
    <property type="term" value="P:ubiquitin-dependent protein catabolic process"/>
    <property type="evidence" value="ECO:0007669"/>
    <property type="project" value="TreeGrafter"/>
</dbReference>
<dbReference type="PANTHER" id="PTHR22765:SF434">
    <property type="entry name" value="GB|AAD18119.1-RELATED"/>
    <property type="match status" value="1"/>
</dbReference>
<dbReference type="GO" id="GO:0061630">
    <property type="term" value="F:ubiquitin protein ligase activity"/>
    <property type="evidence" value="ECO:0007669"/>
    <property type="project" value="TreeGrafter"/>
</dbReference>
<dbReference type="PROSITE" id="PS50089">
    <property type="entry name" value="ZF_RING_2"/>
    <property type="match status" value="1"/>
</dbReference>
<dbReference type="InterPro" id="IPR036871">
    <property type="entry name" value="PX_dom_sf"/>
</dbReference>
<dbReference type="SUPFAM" id="SSF57850">
    <property type="entry name" value="RING/U-box"/>
    <property type="match status" value="1"/>
</dbReference>
<feature type="domain" description="PX" evidence="3">
    <location>
        <begin position="19"/>
        <end position="159"/>
    </location>
</feature>
<dbReference type="GO" id="GO:0008270">
    <property type="term" value="F:zinc ion binding"/>
    <property type="evidence" value="ECO:0007669"/>
    <property type="project" value="UniProtKB-KW"/>
</dbReference>
<dbReference type="CDD" id="cd16448">
    <property type="entry name" value="RING-H2"/>
    <property type="match status" value="1"/>
</dbReference>
<dbReference type="Gene3D" id="3.30.1520.10">
    <property type="entry name" value="Phox-like domain"/>
    <property type="match status" value="1"/>
</dbReference>
<dbReference type="VEuPathDB" id="FungiDB:H310_06694"/>
<dbReference type="InterPro" id="IPR001841">
    <property type="entry name" value="Znf_RING"/>
</dbReference>
<evidence type="ECO:0000259" key="3">
    <source>
        <dbReference type="PROSITE" id="PS50195"/>
    </source>
</evidence>